<keyword evidence="6" id="KW-0408">Iron</keyword>
<comment type="cofactor">
    <cofactor evidence="1">
        <name>L-ascorbate</name>
        <dbReference type="ChEBI" id="CHEBI:38290"/>
    </cofactor>
</comment>
<feature type="domain" description="Fe2OG dioxygenase" evidence="7">
    <location>
        <begin position="135"/>
        <end position="238"/>
    </location>
</feature>
<dbReference type="Gene3D" id="2.60.120.620">
    <property type="entry name" value="q2cbj1_9rhob like domain"/>
    <property type="match status" value="1"/>
</dbReference>
<dbReference type="Pfam" id="PF13640">
    <property type="entry name" value="2OG-FeII_Oxy_3"/>
    <property type="match status" value="1"/>
</dbReference>
<keyword evidence="2" id="KW-0479">Metal-binding</keyword>
<evidence type="ECO:0000256" key="2">
    <source>
        <dbReference type="ARBA" id="ARBA00022723"/>
    </source>
</evidence>
<dbReference type="InterPro" id="IPR006620">
    <property type="entry name" value="Pro_4_hyd_alph"/>
</dbReference>
<dbReference type="SMART" id="SM00702">
    <property type="entry name" value="P4Hc"/>
    <property type="match status" value="1"/>
</dbReference>
<dbReference type="PANTHER" id="PTHR12907">
    <property type="entry name" value="EGL NINE HOMOLOG-RELATED"/>
    <property type="match status" value="1"/>
</dbReference>
<accession>A0ABS3Z6C2</accession>
<keyword evidence="3" id="KW-0847">Vitamin C</keyword>
<evidence type="ECO:0000256" key="3">
    <source>
        <dbReference type="ARBA" id="ARBA00022896"/>
    </source>
</evidence>
<evidence type="ECO:0000313" key="9">
    <source>
        <dbReference type="Proteomes" id="UP000810171"/>
    </source>
</evidence>
<comment type="caution">
    <text evidence="8">The sequence shown here is derived from an EMBL/GenBank/DDBJ whole genome shotgun (WGS) entry which is preliminary data.</text>
</comment>
<keyword evidence="5" id="KW-0560">Oxidoreductase</keyword>
<sequence>MTFITCLLEFLLTLDAIHSIQSSSNKEDACVYSPPELELDLTSSLYDRIADELVENGYLILPSALPESLLQDLYQHVRAQDDDAFHRAGIGRDQDHQLHGRIRRDQIRWLNRQHPAETAYLDWMEGLREGLNRRLFMGLFDYEAHFAHYPAGAFYARHLDAFRGQTNRVLTTVLYLNPQWDETQGGELLIWPEPDSDATIATVVPRMGTLVIFLSERFPHEVLPAKTDRFSIAGWFRVNASINNQLDPPR</sequence>
<dbReference type="PANTHER" id="PTHR12907:SF26">
    <property type="entry name" value="HIF PROLYL HYDROXYLASE, ISOFORM C"/>
    <property type="match status" value="1"/>
</dbReference>
<organism evidence="8 9">
    <name type="scientific">Marinobacterium alkalitolerans</name>
    <dbReference type="NCBI Taxonomy" id="1542925"/>
    <lineage>
        <taxon>Bacteria</taxon>
        <taxon>Pseudomonadati</taxon>
        <taxon>Pseudomonadota</taxon>
        <taxon>Gammaproteobacteria</taxon>
        <taxon>Oceanospirillales</taxon>
        <taxon>Oceanospirillaceae</taxon>
        <taxon>Marinobacterium</taxon>
    </lineage>
</organism>
<evidence type="ECO:0000313" key="8">
    <source>
        <dbReference type="EMBL" id="MBP0047244.1"/>
    </source>
</evidence>
<evidence type="ECO:0000256" key="1">
    <source>
        <dbReference type="ARBA" id="ARBA00001961"/>
    </source>
</evidence>
<keyword evidence="4" id="KW-0223">Dioxygenase</keyword>
<dbReference type="EMBL" id="JACVEW010000001">
    <property type="protein sequence ID" value="MBP0047244.1"/>
    <property type="molecule type" value="Genomic_DNA"/>
</dbReference>
<evidence type="ECO:0000256" key="6">
    <source>
        <dbReference type="ARBA" id="ARBA00023004"/>
    </source>
</evidence>
<evidence type="ECO:0000256" key="4">
    <source>
        <dbReference type="ARBA" id="ARBA00022964"/>
    </source>
</evidence>
<dbReference type="Proteomes" id="UP000810171">
    <property type="component" value="Unassembled WGS sequence"/>
</dbReference>
<dbReference type="PROSITE" id="PS51471">
    <property type="entry name" value="FE2OG_OXY"/>
    <property type="match status" value="1"/>
</dbReference>
<proteinExistence type="predicted"/>
<name>A0ABS3Z6C2_9GAMM</name>
<gene>
    <name evidence="8" type="ORF">H9C73_00725</name>
</gene>
<dbReference type="InterPro" id="IPR051559">
    <property type="entry name" value="HIF_prolyl_hydroxylases"/>
</dbReference>
<reference evidence="8 9" key="1">
    <citation type="submission" date="2020-09" db="EMBL/GenBank/DDBJ databases">
        <authorList>
            <person name="Tanuku N.R.S."/>
        </authorList>
    </citation>
    <scope>NUCLEOTIDE SEQUENCE [LARGE SCALE GENOMIC DNA]</scope>
    <source>
        <strain evidence="8 9">AK62</strain>
    </source>
</reference>
<dbReference type="SUPFAM" id="SSF51197">
    <property type="entry name" value="Clavaminate synthase-like"/>
    <property type="match status" value="1"/>
</dbReference>
<protein>
    <submittedName>
        <fullName evidence="8">2OG-Fe(II) oxygenase</fullName>
    </submittedName>
</protein>
<dbReference type="InterPro" id="IPR044862">
    <property type="entry name" value="Pro_4_hyd_alph_FE2OG_OXY"/>
</dbReference>
<dbReference type="InterPro" id="IPR005123">
    <property type="entry name" value="Oxoglu/Fe-dep_dioxygenase_dom"/>
</dbReference>
<keyword evidence="9" id="KW-1185">Reference proteome</keyword>
<evidence type="ECO:0000256" key="5">
    <source>
        <dbReference type="ARBA" id="ARBA00023002"/>
    </source>
</evidence>
<evidence type="ECO:0000259" key="7">
    <source>
        <dbReference type="PROSITE" id="PS51471"/>
    </source>
</evidence>